<comment type="subcellular location">
    <subcellularLocation>
        <location evidence="1">Membrane</location>
    </subcellularLocation>
</comment>
<feature type="domain" description="Dynamin N-terminal" evidence="7">
    <location>
        <begin position="61"/>
        <end position="325"/>
    </location>
</feature>
<evidence type="ECO:0000256" key="2">
    <source>
        <dbReference type="ARBA" id="ARBA00022741"/>
    </source>
</evidence>
<feature type="non-terminal residue" evidence="8">
    <location>
        <position position="706"/>
    </location>
</feature>
<evidence type="ECO:0000256" key="4">
    <source>
        <dbReference type="ARBA" id="ARBA00023134"/>
    </source>
</evidence>
<dbReference type="InterPro" id="IPR027094">
    <property type="entry name" value="Mitofusin_fam"/>
</dbReference>
<keyword evidence="4" id="KW-0342">GTP-binding</keyword>
<dbReference type="AlphaFoldDB" id="A0AA88ZSX0"/>
<evidence type="ECO:0000256" key="1">
    <source>
        <dbReference type="ARBA" id="ARBA00004370"/>
    </source>
</evidence>
<dbReference type="SUPFAM" id="SSF52540">
    <property type="entry name" value="P-loop containing nucleoside triphosphate hydrolases"/>
    <property type="match status" value="1"/>
</dbReference>
<reference evidence="8 9" key="1">
    <citation type="submission" date="2014-01" db="EMBL/GenBank/DDBJ databases">
        <title>Plasmidome dynamics in the species complex Clostridium novyi sensu lato converts strains of independent lineages into distinctly different pathogens.</title>
        <authorList>
            <person name="Skarin H."/>
            <person name="Segerman B."/>
        </authorList>
    </citation>
    <scope>NUCLEOTIDE SEQUENCE [LARGE SCALE GENOMIC DNA]</scope>
    <source>
        <strain evidence="8 9">4570</strain>
    </source>
</reference>
<evidence type="ECO:0000256" key="5">
    <source>
        <dbReference type="ARBA" id="ARBA00023136"/>
    </source>
</evidence>
<evidence type="ECO:0000256" key="6">
    <source>
        <dbReference type="SAM" id="Coils"/>
    </source>
</evidence>
<dbReference type="Proteomes" id="UP000030016">
    <property type="component" value="Unassembled WGS sequence"/>
</dbReference>
<dbReference type="PANTHER" id="PTHR10465">
    <property type="entry name" value="TRANSMEMBRANE GTPASE FZO1"/>
    <property type="match status" value="1"/>
</dbReference>
<dbReference type="InterPro" id="IPR027417">
    <property type="entry name" value="P-loop_NTPase"/>
</dbReference>
<keyword evidence="5" id="KW-0472">Membrane</keyword>
<protein>
    <recommendedName>
        <fullName evidence="7">Dynamin N-terminal domain-containing protein</fullName>
    </recommendedName>
</protein>
<evidence type="ECO:0000259" key="7">
    <source>
        <dbReference type="Pfam" id="PF00350"/>
    </source>
</evidence>
<dbReference type="RefSeq" id="WP_039251135.1">
    <property type="nucleotide sequence ID" value="NZ_JDRX01000053.1"/>
</dbReference>
<accession>A0AA88ZSX0</accession>
<keyword evidence="6" id="KW-0175">Coiled coil</keyword>
<sequence>MNNYLDKEINKIIEKYSLIGEKYNKFEEIIGLNNTEELVKFSQEFKRKISVNIEKDRNLRIGIVGQMKAGKSSFLNALLFDGKDLLPKAATPMTAALTKILYSENPKAVVEFYTEEEWKVVEDTAKRYDNIIDETRKNIIKEKQNANKNLIIRGTEIVLSMARKDNMDNQFQKDIIVTDEEVRLRARIPEEVKSAKELYNMFLKNGLEIEKDKYLGKEKIIEDIVNLKDLVGKLNTYVGAEGKYTPIVKSSKLYINDERLKNIEVIDTPGVNDPILSRGMATKRFLAQCDVVFLLSYAGQFMDSSDVGYLLEKLPNEGIKNIILLGSKFDSALLDEGDKYDRNLLKALRGISLKLEKQANSIIEPLKLEDPNNNIYKNIEKSMPPKFISSMAYNMSQHINNLNKEEEHILNRLKCTFPSVQFTESLLKDLANIDNIKNEEFPKIISEKENILNSKFNDLVEGQKRSLKSKLINLKDESEVKLNSICNEDKESLNKKYNNIKLSTEKARDNVDMIFDDVMTDIKKKFALLKSDLKIALNQYQGIQTKSGSYEESYEVSVSKWYKPWSWGKTETRYRTIEYSYANVYDAVENISNFALKAEKDIQNQLLNMFNLDKLRSGLINAIINVFDLSDENFNEYEILNPVNKVVNNITIPDVEFDSDKYEKMILSKFNNSVVKNDDIIKLKEKYKDVMMNILQDIREVIDMKV</sequence>
<dbReference type="Pfam" id="PF00350">
    <property type="entry name" value="Dynamin_N"/>
    <property type="match status" value="1"/>
</dbReference>
<dbReference type="GO" id="GO:0003924">
    <property type="term" value="F:GTPase activity"/>
    <property type="evidence" value="ECO:0007669"/>
    <property type="project" value="InterPro"/>
</dbReference>
<evidence type="ECO:0000313" key="8">
    <source>
        <dbReference type="EMBL" id="KGM99320.1"/>
    </source>
</evidence>
<comment type="caution">
    <text evidence="8">The sequence shown here is derived from an EMBL/GenBank/DDBJ whole genome shotgun (WGS) entry which is preliminary data.</text>
</comment>
<dbReference type="GO" id="GO:0016020">
    <property type="term" value="C:membrane"/>
    <property type="evidence" value="ECO:0007669"/>
    <property type="project" value="UniProtKB-SubCell"/>
</dbReference>
<dbReference type="Gene3D" id="3.40.50.300">
    <property type="entry name" value="P-loop containing nucleotide triphosphate hydrolases"/>
    <property type="match status" value="2"/>
</dbReference>
<organism evidence="8 9">
    <name type="scientific">Clostridium novyi A str. 4570</name>
    <dbReference type="NCBI Taxonomy" id="1444290"/>
    <lineage>
        <taxon>Bacteria</taxon>
        <taxon>Bacillati</taxon>
        <taxon>Bacillota</taxon>
        <taxon>Clostridia</taxon>
        <taxon>Eubacteriales</taxon>
        <taxon>Clostridiaceae</taxon>
        <taxon>Clostridium</taxon>
    </lineage>
</organism>
<dbReference type="InterPro" id="IPR045063">
    <property type="entry name" value="Dynamin_N"/>
</dbReference>
<feature type="coiled-coil region" evidence="6">
    <location>
        <begin position="457"/>
        <end position="510"/>
    </location>
</feature>
<dbReference type="PANTHER" id="PTHR10465:SF0">
    <property type="entry name" value="SARCALUMENIN"/>
    <property type="match status" value="1"/>
</dbReference>
<gene>
    <name evidence="8" type="ORF">Z969_10770</name>
</gene>
<name>A0AA88ZSX0_CLONO</name>
<proteinExistence type="predicted"/>
<keyword evidence="3" id="KW-0378">Hydrolase</keyword>
<evidence type="ECO:0000256" key="3">
    <source>
        <dbReference type="ARBA" id="ARBA00022801"/>
    </source>
</evidence>
<keyword evidence="2" id="KW-0547">Nucleotide-binding</keyword>
<dbReference type="GO" id="GO:0005525">
    <property type="term" value="F:GTP binding"/>
    <property type="evidence" value="ECO:0007669"/>
    <property type="project" value="UniProtKB-KW"/>
</dbReference>
<evidence type="ECO:0000313" key="9">
    <source>
        <dbReference type="Proteomes" id="UP000030016"/>
    </source>
</evidence>
<dbReference type="EMBL" id="JDRX01000053">
    <property type="protein sequence ID" value="KGM99320.1"/>
    <property type="molecule type" value="Genomic_DNA"/>
</dbReference>